<sequence>MPSLAHIIPFIYAAVFFGPATCQSSAPRPIPVCIRSDTRDAAKLEQCTNTTIFAIRAVSNASDDFEQACNSIDYNQAASQNLDLYFLRYLVCGQFAGNGVFYENSDDPIADLALASVALEIAMEDSTNPVLRRICPELNLQTLYDFGLPASLIYEAACGDVYIPSPPQFTSKTSSSVSSTPLSQPTSSSTTSESSTTTTAYTLSPYPTVPLTPPPSGSSTTSASSSTSCTTTSALTRRQIDTNASYDYWIKLLKSAVFALDMIESNEDDTRCDDDNFWIDVFDNLGYDGEYVELLVCASAANNILFPPSTLIQARASLITAIYGLIYAQTNTNDLARQIACDNLNYATLTQAKLNAAQITQLLVFLHQHVFSHVVDRLHIFLDLYKLHFFVDLRHFYVLHIYFQSFPQQSHLFGEQSDILFDGLDFLYQSNFNTFYHFDPIFQQRHLLVTQLDICDEQPDNVKYNQWVFKQDHFMFIRLQQWQ</sequence>
<name>A0AB34L1Z6_9PEZI</name>
<evidence type="ECO:0000256" key="1">
    <source>
        <dbReference type="SAM" id="MobiDB-lite"/>
    </source>
</evidence>
<dbReference type="Proteomes" id="UP000803884">
    <property type="component" value="Unassembled WGS sequence"/>
</dbReference>
<evidence type="ECO:0000313" key="4">
    <source>
        <dbReference type="Proteomes" id="UP000803884"/>
    </source>
</evidence>
<dbReference type="GeneID" id="96003083"/>
<dbReference type="EMBL" id="JAAQHG020000004">
    <property type="protein sequence ID" value="KAL1589788.1"/>
    <property type="molecule type" value="Genomic_DNA"/>
</dbReference>
<evidence type="ECO:0000313" key="3">
    <source>
        <dbReference type="EMBL" id="KAL1589788.1"/>
    </source>
</evidence>
<feature type="region of interest" description="Disordered" evidence="1">
    <location>
        <begin position="171"/>
        <end position="228"/>
    </location>
</feature>
<keyword evidence="4" id="KW-1185">Reference proteome</keyword>
<accession>A0AB34L1Z6</accession>
<feature type="compositionally biased region" description="Low complexity" evidence="1">
    <location>
        <begin position="217"/>
        <end position="228"/>
    </location>
</feature>
<dbReference type="AlphaFoldDB" id="A0AB34L1Z6"/>
<organism evidence="3 4">
    <name type="scientific">Cladosporium halotolerans</name>
    <dbReference type="NCBI Taxonomy" id="1052096"/>
    <lineage>
        <taxon>Eukaryota</taxon>
        <taxon>Fungi</taxon>
        <taxon>Dikarya</taxon>
        <taxon>Ascomycota</taxon>
        <taxon>Pezizomycotina</taxon>
        <taxon>Dothideomycetes</taxon>
        <taxon>Dothideomycetidae</taxon>
        <taxon>Cladosporiales</taxon>
        <taxon>Cladosporiaceae</taxon>
        <taxon>Cladosporium</taxon>
    </lineage>
</organism>
<gene>
    <name evidence="3" type="ORF">WHR41_01639</name>
</gene>
<feature type="chain" id="PRO_5044336629" evidence="2">
    <location>
        <begin position="23"/>
        <end position="483"/>
    </location>
</feature>
<evidence type="ECO:0000256" key="2">
    <source>
        <dbReference type="SAM" id="SignalP"/>
    </source>
</evidence>
<reference evidence="3 4" key="1">
    <citation type="journal article" date="2020" name="Microbiol. Resour. Announc.">
        <title>Draft Genome Sequence of a Cladosporium Species Isolated from the Mesophotic Ascidian Didemnum maculosum.</title>
        <authorList>
            <person name="Gioti A."/>
            <person name="Siaperas R."/>
            <person name="Nikolaivits E."/>
            <person name="Le Goff G."/>
            <person name="Ouazzani J."/>
            <person name="Kotoulas G."/>
            <person name="Topakas E."/>
        </authorList>
    </citation>
    <scope>NUCLEOTIDE SEQUENCE [LARGE SCALE GENOMIC DNA]</scope>
    <source>
        <strain evidence="3 4">TM138-S3</strain>
    </source>
</reference>
<protein>
    <submittedName>
        <fullName evidence="3">Uncharacterized protein</fullName>
    </submittedName>
</protein>
<keyword evidence="2" id="KW-0732">Signal</keyword>
<comment type="caution">
    <text evidence="3">The sequence shown here is derived from an EMBL/GenBank/DDBJ whole genome shotgun (WGS) entry which is preliminary data.</text>
</comment>
<feature type="signal peptide" evidence="2">
    <location>
        <begin position="1"/>
        <end position="22"/>
    </location>
</feature>
<proteinExistence type="predicted"/>
<feature type="compositionally biased region" description="Pro residues" evidence="1">
    <location>
        <begin position="207"/>
        <end position="216"/>
    </location>
</feature>
<feature type="compositionally biased region" description="Low complexity" evidence="1">
    <location>
        <begin position="171"/>
        <end position="206"/>
    </location>
</feature>
<dbReference type="RefSeq" id="XP_069232893.1">
    <property type="nucleotide sequence ID" value="XM_069370245.1"/>
</dbReference>